<keyword evidence="1" id="KW-0812">Transmembrane</keyword>
<organism evidence="3 4">
    <name type="scientific">Hydra vulgaris</name>
    <name type="common">Hydra</name>
    <name type="synonym">Hydra attenuata</name>
    <dbReference type="NCBI Taxonomy" id="6087"/>
    <lineage>
        <taxon>Eukaryota</taxon>
        <taxon>Metazoa</taxon>
        <taxon>Cnidaria</taxon>
        <taxon>Hydrozoa</taxon>
        <taxon>Hydroidolina</taxon>
        <taxon>Anthoathecata</taxon>
        <taxon>Aplanulata</taxon>
        <taxon>Hydridae</taxon>
        <taxon>Hydra</taxon>
    </lineage>
</organism>
<keyword evidence="3" id="KW-1185">Reference proteome</keyword>
<evidence type="ECO:0000313" key="4">
    <source>
        <dbReference type="RefSeq" id="XP_065671440.1"/>
    </source>
</evidence>
<sequence>MITISVAFYLLLSTTSILLLAQINVSIASTTQVDDSLSFNTRSEEISSTSQVNVFNIYSSQTAEITICSPISNGSICFFVSDEISLRTYNSTLFFKSTIQINNLSMTSSFVLKSEGSTESQDLSLTRLSPRTYSSPLLFDIISLAGYSSSFTLSETISSASTLNEISGTSQINVFTASATQTLEISRCFLLLSTFCTPNFSTPLYTSSSFLLSERNYKSKASTPRVNSLTVFSKSTTHVDDSSFFNILDNKISSTFQTTTINYYYSTDFSSQKFEINEESEIWISSFFYSKIYISPSTTSSSLPPNESCFKTQASSARVYSSIVFSEPTTQVRHSSSFSILNKQISSNSQIYVFNVSSSQKVEIIKSSEDSVSSFFYSQMYSTPLISSSSFAPNKSYYKTQTLSLRVYSTIKFSESSSIKDFIVDINKIKVDKKSPRLASWIIVLIVASVFLFTLVIVILLQKNLKKVQNRVHLFRFSRRIYPNVSNVKDAEAPQSASLTVNSSTNTKYNVDSCKLNDILNTKYKCRTEADEKSDL</sequence>
<dbReference type="Proteomes" id="UP001652625">
    <property type="component" value="Chromosome 13"/>
</dbReference>
<proteinExistence type="predicted"/>
<evidence type="ECO:0000256" key="1">
    <source>
        <dbReference type="SAM" id="Phobius"/>
    </source>
</evidence>
<protein>
    <submittedName>
        <fullName evidence="4">Uncharacterized protein LOC136089403</fullName>
    </submittedName>
</protein>
<name>A0ABM4DAP8_HYDVU</name>
<keyword evidence="2" id="KW-0732">Signal</keyword>
<feature type="chain" id="PRO_5046844821" evidence="2">
    <location>
        <begin position="29"/>
        <end position="536"/>
    </location>
</feature>
<reference evidence="4" key="1">
    <citation type="submission" date="2025-08" db="UniProtKB">
        <authorList>
            <consortium name="RefSeq"/>
        </authorList>
    </citation>
    <scope>IDENTIFICATION</scope>
</reference>
<keyword evidence="1" id="KW-0472">Membrane</keyword>
<gene>
    <name evidence="4" type="primary">LOC136089403</name>
</gene>
<accession>A0ABM4DAP8</accession>
<evidence type="ECO:0000256" key="2">
    <source>
        <dbReference type="SAM" id="SignalP"/>
    </source>
</evidence>
<dbReference type="GeneID" id="136089403"/>
<keyword evidence="1" id="KW-1133">Transmembrane helix</keyword>
<feature type="signal peptide" evidence="2">
    <location>
        <begin position="1"/>
        <end position="28"/>
    </location>
</feature>
<feature type="transmembrane region" description="Helical" evidence="1">
    <location>
        <begin position="438"/>
        <end position="461"/>
    </location>
</feature>
<dbReference type="RefSeq" id="XP_065671440.1">
    <property type="nucleotide sequence ID" value="XM_065815368.1"/>
</dbReference>
<evidence type="ECO:0000313" key="3">
    <source>
        <dbReference type="Proteomes" id="UP001652625"/>
    </source>
</evidence>